<name>A0A2P2K3U0_RHIMU</name>
<keyword evidence="1" id="KW-0472">Membrane</keyword>
<evidence type="ECO:0000313" key="2">
    <source>
        <dbReference type="EMBL" id="MBX00363.1"/>
    </source>
</evidence>
<reference evidence="2" key="1">
    <citation type="submission" date="2018-02" db="EMBL/GenBank/DDBJ databases">
        <title>Rhizophora mucronata_Transcriptome.</title>
        <authorList>
            <person name="Meera S.P."/>
            <person name="Sreeshan A."/>
            <person name="Augustine A."/>
        </authorList>
    </citation>
    <scope>NUCLEOTIDE SEQUENCE</scope>
    <source>
        <tissue evidence="2">Leaf</tissue>
    </source>
</reference>
<protein>
    <submittedName>
        <fullName evidence="2">Uncharacterized protein</fullName>
    </submittedName>
</protein>
<accession>A0A2P2K3U0</accession>
<keyword evidence="1" id="KW-1133">Transmembrane helix</keyword>
<feature type="transmembrane region" description="Helical" evidence="1">
    <location>
        <begin position="12"/>
        <end position="33"/>
    </location>
</feature>
<dbReference type="AlphaFoldDB" id="A0A2P2K3U0"/>
<dbReference type="EMBL" id="GGEC01019879">
    <property type="protein sequence ID" value="MBX00363.1"/>
    <property type="molecule type" value="Transcribed_RNA"/>
</dbReference>
<proteinExistence type="predicted"/>
<sequence>MTSNGSLKGSVVISIYLLMIFILVRCNCIHLYAYPIEFFWDLS</sequence>
<evidence type="ECO:0000256" key="1">
    <source>
        <dbReference type="SAM" id="Phobius"/>
    </source>
</evidence>
<keyword evidence="1" id="KW-0812">Transmembrane</keyword>
<organism evidence="2">
    <name type="scientific">Rhizophora mucronata</name>
    <name type="common">Asiatic mangrove</name>
    <dbReference type="NCBI Taxonomy" id="61149"/>
    <lineage>
        <taxon>Eukaryota</taxon>
        <taxon>Viridiplantae</taxon>
        <taxon>Streptophyta</taxon>
        <taxon>Embryophyta</taxon>
        <taxon>Tracheophyta</taxon>
        <taxon>Spermatophyta</taxon>
        <taxon>Magnoliopsida</taxon>
        <taxon>eudicotyledons</taxon>
        <taxon>Gunneridae</taxon>
        <taxon>Pentapetalae</taxon>
        <taxon>rosids</taxon>
        <taxon>fabids</taxon>
        <taxon>Malpighiales</taxon>
        <taxon>Rhizophoraceae</taxon>
        <taxon>Rhizophora</taxon>
    </lineage>
</organism>